<evidence type="ECO:0000256" key="2">
    <source>
        <dbReference type="SAM" id="SignalP"/>
    </source>
</evidence>
<dbReference type="eggNOG" id="COG0457">
    <property type="taxonomic scope" value="Bacteria"/>
</dbReference>
<dbReference type="PANTHER" id="PTHR10098:SF108">
    <property type="entry name" value="TETRATRICOPEPTIDE REPEAT PROTEIN 28"/>
    <property type="match status" value="1"/>
</dbReference>
<feature type="domain" description="CHAT" evidence="3">
    <location>
        <begin position="723"/>
        <end position="833"/>
    </location>
</feature>
<keyword evidence="1" id="KW-0802">TPR repeat</keyword>
<reference evidence="4 5" key="1">
    <citation type="submission" date="2010-10" db="EMBL/GenBank/DDBJ databases">
        <authorList>
            <consortium name="The Broad Institute Genome Sequencing Platform"/>
            <person name="Ward D."/>
            <person name="Earl A."/>
            <person name="Feldgarden M."/>
            <person name="Young S.K."/>
            <person name="Gargeya S."/>
            <person name="Zeng Q."/>
            <person name="Alvarado L."/>
            <person name="Berlin A."/>
            <person name="Bochicchio J."/>
            <person name="Chapman S.B."/>
            <person name="Chen Z."/>
            <person name="Freedman E."/>
            <person name="Gellesch M."/>
            <person name="Goldberg J."/>
            <person name="Griggs A."/>
            <person name="Gujja S."/>
            <person name="Heilman E."/>
            <person name="Heiman D."/>
            <person name="Howarth C."/>
            <person name="Mehta T."/>
            <person name="Neiman D."/>
            <person name="Pearson M."/>
            <person name="Roberts A."/>
            <person name="Saif S."/>
            <person name="Shea T."/>
            <person name="Shenoy N."/>
            <person name="Sisk P."/>
            <person name="Stolte C."/>
            <person name="Sykes S."/>
            <person name="White J."/>
            <person name="Yandava C."/>
            <person name="Allen-Vercoe E."/>
            <person name="Sibley C."/>
            <person name="Ambrose C.E."/>
            <person name="Strauss J."/>
            <person name="Daigneault M."/>
            <person name="Haas B."/>
            <person name="Nusbaum C."/>
            <person name="Birren B."/>
        </authorList>
    </citation>
    <scope>NUCLEOTIDE SEQUENCE [LARGE SCALE GENOMIC DNA]</scope>
    <source>
        <strain evidence="4 5">3_1_6</strain>
    </source>
</reference>
<evidence type="ECO:0000256" key="1">
    <source>
        <dbReference type="PROSITE-ProRule" id="PRU00339"/>
    </source>
</evidence>
<dbReference type="PANTHER" id="PTHR10098">
    <property type="entry name" value="RAPSYN-RELATED"/>
    <property type="match status" value="1"/>
</dbReference>
<dbReference type="SUPFAM" id="SSF48452">
    <property type="entry name" value="TPR-like"/>
    <property type="match status" value="4"/>
</dbReference>
<feature type="chain" id="PRO_5003203060" description="CHAT domain-containing protein" evidence="2">
    <location>
        <begin position="22"/>
        <end position="847"/>
    </location>
</feature>
<evidence type="ECO:0000313" key="5">
    <source>
        <dbReference type="Proteomes" id="UP000006034"/>
    </source>
</evidence>
<dbReference type="Pfam" id="PF12770">
    <property type="entry name" value="CHAT"/>
    <property type="match status" value="1"/>
</dbReference>
<proteinExistence type="predicted"/>
<dbReference type="InterPro" id="IPR019734">
    <property type="entry name" value="TPR_rpt"/>
</dbReference>
<dbReference type="SMART" id="SM00028">
    <property type="entry name" value="TPR"/>
    <property type="match status" value="8"/>
</dbReference>
<organism evidence="4 5">
    <name type="scientific">Bilophila wadsworthia (strain 3_1_6)</name>
    <dbReference type="NCBI Taxonomy" id="563192"/>
    <lineage>
        <taxon>Bacteria</taxon>
        <taxon>Pseudomonadati</taxon>
        <taxon>Thermodesulfobacteriota</taxon>
        <taxon>Desulfovibrionia</taxon>
        <taxon>Desulfovibrionales</taxon>
        <taxon>Desulfovibrionaceae</taxon>
        <taxon>Bilophila</taxon>
    </lineage>
</organism>
<comment type="caution">
    <text evidence="4">The sequence shown here is derived from an EMBL/GenBank/DDBJ whole genome shotgun (WGS) entry which is preliminary data.</text>
</comment>
<dbReference type="Gene3D" id="1.25.40.10">
    <property type="entry name" value="Tetratricopeptide repeat domain"/>
    <property type="match status" value="4"/>
</dbReference>
<feature type="repeat" description="TPR" evidence="1">
    <location>
        <begin position="142"/>
        <end position="175"/>
    </location>
</feature>
<dbReference type="InterPro" id="IPR024983">
    <property type="entry name" value="CHAT_dom"/>
</dbReference>
<dbReference type="EMBL" id="ADCP02000001">
    <property type="protein sequence ID" value="EFV43503.1"/>
    <property type="molecule type" value="Genomic_DNA"/>
</dbReference>
<reference evidence="4 5" key="2">
    <citation type="submission" date="2013-04" db="EMBL/GenBank/DDBJ databases">
        <title>The Genome Sequence of Bilophila wadsworthia 3_1_6.</title>
        <authorList>
            <consortium name="The Broad Institute Genomics Platform"/>
            <person name="Earl A."/>
            <person name="Ward D."/>
            <person name="Feldgarden M."/>
            <person name="Gevers D."/>
            <person name="Sibley C."/>
            <person name="Strauss J."/>
            <person name="Allen-Vercoe E."/>
            <person name="Walker B."/>
            <person name="Young S."/>
            <person name="Zeng Q."/>
            <person name="Gargeya S."/>
            <person name="Fitzgerald M."/>
            <person name="Haas B."/>
            <person name="Abouelleil A."/>
            <person name="Allen A.W."/>
            <person name="Alvarado L."/>
            <person name="Arachchi H.M."/>
            <person name="Berlin A.M."/>
            <person name="Chapman S.B."/>
            <person name="Gainer-Dewar J."/>
            <person name="Goldberg J."/>
            <person name="Griggs A."/>
            <person name="Gujja S."/>
            <person name="Hansen M."/>
            <person name="Howarth C."/>
            <person name="Imamovic A."/>
            <person name="Ireland A."/>
            <person name="Larimer J."/>
            <person name="McCowan C."/>
            <person name="Murphy C."/>
            <person name="Pearson M."/>
            <person name="Poon T.W."/>
            <person name="Priest M."/>
            <person name="Roberts A."/>
            <person name="Saif S."/>
            <person name="Shea T."/>
            <person name="Sisk P."/>
            <person name="Sykes S."/>
            <person name="Wortman J."/>
            <person name="Nusbaum C."/>
            <person name="Birren B."/>
        </authorList>
    </citation>
    <scope>NUCLEOTIDE SEQUENCE [LARGE SCALE GENOMIC DNA]</scope>
    <source>
        <strain evidence="4 5">3_1_6</strain>
    </source>
</reference>
<dbReference type="AlphaFoldDB" id="E5Y926"/>
<name>E5Y926_BILW3</name>
<evidence type="ECO:0000259" key="3">
    <source>
        <dbReference type="Pfam" id="PF12770"/>
    </source>
</evidence>
<sequence length="847" mass="94390">MFRFAAAFLVSFMLCTAPVQAAGFEQTFKEAQAAYKTGKYADAARLFVQTADLLKKAKETAKAQMVLGNAAIAYMQAEDYASAVTIYENLLSNPGKADQKILLKSYKNLVICHSHLEQHALKIQTLERMMQALPKLPKAEISNVYAQMGDAYRALEIYAPASAAYDKAAHLLPQDADPRVRGRLLTAMGLCQGNMGDFAGASENLAKAKELAARINEPLTLAESDSNLGILYWERGDYPQALQLLNNSLETERKNTLRRNEGVDLNNLGLVKKSMGYFPDAMRAFEDALAIAREVGNVKDEAIALSNRALLNRITGKLSEARADYRAALELYERTGFQEGKAGALLGVGKIAEREDRDLETALNCYREALDIYSQLRLPRNQAEALLQIGGVLKQTALPGRTSRDLVFDDEPTVPKIDKTEALAEAEKAYQSALLLAEQVGSKEMLWAAHQGLGFCAFQKGQPEEALEHYTFAINLVTAMRTSLESVELLGEYMAGKEDLYSEAMEVCARLHGETQDVKYLEMQMQFDETLRNEIQKASAALVRMEFADTDKQKLYDKLVALGRKQAKAESTVPVVAPVPTEASEETKLVHKIKTEEAKKQKATVQQLDQDYQTLLTEWKEKYPGDAVIFESSARLDIPKIQQALSDDQVLLHYMQLPDKLVIVCISNDRVDSKIVNISKKELDEAIRKQFLVEYIQTYGSKSPPTPSEELDYMDKSVSILSILHNCLILPINNLLKNKKRLYICAGGFIAQVPFSALVSSYEDKNPHFLIDDYDIGNIRPSFISALTDPNKKSSDKTLLAVGNPHNNTIYMKNLDGAEKEIQNVNSTLYKENFIKDIQYTNTANIS</sequence>
<dbReference type="InterPro" id="IPR011990">
    <property type="entry name" value="TPR-like_helical_dom_sf"/>
</dbReference>
<dbReference type="HOGENOM" id="CLU_336404_0_0_7"/>
<protein>
    <recommendedName>
        <fullName evidence="3">CHAT domain-containing protein</fullName>
    </recommendedName>
</protein>
<evidence type="ECO:0000313" key="4">
    <source>
        <dbReference type="EMBL" id="EFV43503.1"/>
    </source>
</evidence>
<feature type="repeat" description="TPR" evidence="1">
    <location>
        <begin position="222"/>
        <end position="255"/>
    </location>
</feature>
<dbReference type="OrthoDB" id="5480872at2"/>
<dbReference type="Pfam" id="PF13424">
    <property type="entry name" value="TPR_12"/>
    <property type="match status" value="2"/>
</dbReference>
<keyword evidence="5" id="KW-1185">Reference proteome</keyword>
<keyword evidence="2" id="KW-0732">Signal</keyword>
<dbReference type="PROSITE" id="PS50005">
    <property type="entry name" value="TPR"/>
    <property type="match status" value="2"/>
</dbReference>
<dbReference type="Proteomes" id="UP000006034">
    <property type="component" value="Unassembled WGS sequence"/>
</dbReference>
<feature type="signal peptide" evidence="2">
    <location>
        <begin position="1"/>
        <end position="21"/>
    </location>
</feature>
<gene>
    <name evidence="4" type="ORF">HMPREF0179_02694</name>
</gene>
<accession>E5Y926</accession>
<dbReference type="STRING" id="563192.HMPREF0179_02694"/>